<accession>R9AQ26</accession>
<evidence type="ECO:0000313" key="1">
    <source>
        <dbReference type="EMBL" id="EOR02201.1"/>
    </source>
</evidence>
<proteinExistence type="predicted"/>
<comment type="caution">
    <text evidence="1">The sequence shown here is derived from an EMBL/GenBank/DDBJ whole genome shotgun (WGS) entry which is preliminary data.</text>
</comment>
<dbReference type="HOGENOM" id="CLU_2613932_0_0_6"/>
<organism evidence="1 2">
    <name type="scientific">Acinetobacter genomosp. 15BJ</name>
    <dbReference type="NCBI Taxonomy" id="106651"/>
    <lineage>
        <taxon>Bacteria</taxon>
        <taxon>Pseudomonadati</taxon>
        <taxon>Pseudomonadota</taxon>
        <taxon>Gammaproteobacteria</taxon>
        <taxon>Moraxellales</taxon>
        <taxon>Moraxellaceae</taxon>
        <taxon>Acinetobacter</taxon>
    </lineage>
</organism>
<protein>
    <recommendedName>
        <fullName evidence="3">DNA2/NAM7 helicase-like C-terminal domain-containing protein</fullName>
    </recommendedName>
</protein>
<sequence>MNFGALNRQGGQRRLNVAITRARQGLHVFSTLSPEEINLASTNSEGVRDLKDFLVFARSGQLHLNYVDQKNSRLKKNLYSTYRISFKKKVGAWTPE</sequence>
<name>R9AQ26_9GAMM</name>
<dbReference type="Proteomes" id="UP000016203">
    <property type="component" value="Unassembled WGS sequence"/>
</dbReference>
<evidence type="ECO:0000313" key="2">
    <source>
        <dbReference type="Proteomes" id="UP000016203"/>
    </source>
</evidence>
<evidence type="ECO:0008006" key="3">
    <source>
        <dbReference type="Google" id="ProtNLM"/>
    </source>
</evidence>
<reference evidence="1 2" key="1">
    <citation type="submission" date="2013-03" db="EMBL/GenBank/DDBJ databases">
        <title>The Genome Sequence of Acinetobacter sp. CIP 110321.</title>
        <authorList>
            <consortium name="The Broad Institute Genome Sequencing Platform"/>
            <consortium name="The Broad Institute Genome Sequencing Center for Infectious Disease"/>
            <person name="Cerqueira G."/>
            <person name="Feldgarden M."/>
            <person name="Courvalin P."/>
            <person name="Perichon B."/>
            <person name="Grillot-Courvalin C."/>
            <person name="Clermont D."/>
            <person name="Rocha E."/>
            <person name="Yoon E.-J."/>
            <person name="Nemec A."/>
            <person name="Walker B."/>
            <person name="Young S.K."/>
            <person name="Zeng Q."/>
            <person name="Gargeya S."/>
            <person name="Fitzgerald M."/>
            <person name="Haas B."/>
            <person name="Abouelleil A."/>
            <person name="Alvarado L."/>
            <person name="Arachchi H.M."/>
            <person name="Berlin A.M."/>
            <person name="Chapman S.B."/>
            <person name="Dewar J."/>
            <person name="Goldberg J."/>
            <person name="Griggs A."/>
            <person name="Gujja S."/>
            <person name="Hansen M."/>
            <person name="Howarth C."/>
            <person name="Imamovic A."/>
            <person name="Larimer J."/>
            <person name="McCowan C."/>
            <person name="Murphy C."/>
            <person name="Neiman D."/>
            <person name="Pearson M."/>
            <person name="Priest M."/>
            <person name="Roberts A."/>
            <person name="Saif S."/>
            <person name="Shea T."/>
            <person name="Sisk P."/>
            <person name="Sykes S."/>
            <person name="Wortman J."/>
            <person name="Nusbaum C."/>
            <person name="Birren B."/>
        </authorList>
    </citation>
    <scope>NUCLEOTIDE SEQUENCE [LARGE SCALE GENOMIC DNA]</scope>
    <source>
        <strain evidence="1 2">CIP 110321</strain>
    </source>
</reference>
<dbReference type="AlphaFoldDB" id="R9AQ26"/>
<gene>
    <name evidence="1" type="ORF">F896_03888</name>
</gene>
<dbReference type="EMBL" id="AQFL01000029">
    <property type="protein sequence ID" value="EOR02201.1"/>
    <property type="molecule type" value="Genomic_DNA"/>
</dbReference>